<dbReference type="RefSeq" id="WP_091609622.1">
    <property type="nucleotide sequence ID" value="NZ_FMCX01000004.1"/>
</dbReference>
<dbReference type="GO" id="GO:0055085">
    <property type="term" value="P:transmembrane transport"/>
    <property type="evidence" value="ECO:0007669"/>
    <property type="project" value="InterPro"/>
</dbReference>
<feature type="region of interest" description="Disordered" evidence="8">
    <location>
        <begin position="1"/>
        <end position="26"/>
    </location>
</feature>
<evidence type="ECO:0000313" key="10">
    <source>
        <dbReference type="EMBL" id="SCF25935.1"/>
    </source>
</evidence>
<dbReference type="Proteomes" id="UP000199504">
    <property type="component" value="Unassembled WGS sequence"/>
</dbReference>
<keyword evidence="4 7" id="KW-0812">Transmembrane</keyword>
<comment type="subcellular location">
    <subcellularLocation>
        <location evidence="1 7">Cell membrane</location>
        <topology evidence="1 7">Multi-pass membrane protein</topology>
    </subcellularLocation>
</comment>
<evidence type="ECO:0000256" key="8">
    <source>
        <dbReference type="SAM" id="MobiDB-lite"/>
    </source>
</evidence>
<dbReference type="Gene3D" id="1.10.3720.10">
    <property type="entry name" value="MetI-like"/>
    <property type="match status" value="1"/>
</dbReference>
<dbReference type="PANTHER" id="PTHR30193:SF41">
    <property type="entry name" value="DIACETYLCHITOBIOSE UPTAKE SYSTEM PERMEASE PROTEIN NGCF"/>
    <property type="match status" value="1"/>
</dbReference>
<dbReference type="AlphaFoldDB" id="A0A1C4YYY6"/>
<proteinExistence type="inferred from homology"/>
<dbReference type="InterPro" id="IPR051393">
    <property type="entry name" value="ABC_transporter_permease"/>
</dbReference>
<dbReference type="EMBL" id="FMCX01000004">
    <property type="protein sequence ID" value="SCF25935.1"/>
    <property type="molecule type" value="Genomic_DNA"/>
</dbReference>
<feature type="domain" description="ABC transmembrane type-1" evidence="9">
    <location>
        <begin position="89"/>
        <end position="302"/>
    </location>
</feature>
<feature type="transmembrane region" description="Helical" evidence="7">
    <location>
        <begin position="89"/>
        <end position="114"/>
    </location>
</feature>
<keyword evidence="6 7" id="KW-0472">Membrane</keyword>
<feature type="compositionally biased region" description="Basic and acidic residues" evidence="8">
    <location>
        <begin position="1"/>
        <end position="11"/>
    </location>
</feature>
<dbReference type="PROSITE" id="PS50928">
    <property type="entry name" value="ABC_TM1"/>
    <property type="match status" value="1"/>
</dbReference>
<feature type="transmembrane region" description="Helical" evidence="7">
    <location>
        <begin position="225"/>
        <end position="246"/>
    </location>
</feature>
<keyword evidence="5 7" id="KW-1133">Transmembrane helix</keyword>
<evidence type="ECO:0000259" key="9">
    <source>
        <dbReference type="PROSITE" id="PS50928"/>
    </source>
</evidence>
<feature type="transmembrane region" description="Helical" evidence="7">
    <location>
        <begin position="185"/>
        <end position="204"/>
    </location>
</feature>
<reference evidence="11" key="1">
    <citation type="submission" date="2016-06" db="EMBL/GenBank/DDBJ databases">
        <authorList>
            <person name="Varghese N."/>
            <person name="Submissions Spin"/>
        </authorList>
    </citation>
    <scope>NUCLEOTIDE SEQUENCE [LARGE SCALE GENOMIC DNA]</scope>
    <source>
        <strain evidence="11">DSM 44830</strain>
    </source>
</reference>
<evidence type="ECO:0000256" key="6">
    <source>
        <dbReference type="ARBA" id="ARBA00023136"/>
    </source>
</evidence>
<evidence type="ECO:0000256" key="1">
    <source>
        <dbReference type="ARBA" id="ARBA00004651"/>
    </source>
</evidence>
<dbReference type="PANTHER" id="PTHR30193">
    <property type="entry name" value="ABC TRANSPORTER PERMEASE PROTEIN"/>
    <property type="match status" value="1"/>
</dbReference>
<dbReference type="STRING" id="262898.GA0070564_104535"/>
<keyword evidence="3" id="KW-1003">Cell membrane</keyword>
<feature type="compositionally biased region" description="Basic residues" evidence="8">
    <location>
        <begin position="17"/>
        <end position="26"/>
    </location>
</feature>
<feature type="transmembrane region" description="Helical" evidence="7">
    <location>
        <begin position="126"/>
        <end position="146"/>
    </location>
</feature>
<comment type="similarity">
    <text evidence="7">Belongs to the binding-protein-dependent transport system permease family.</text>
</comment>
<keyword evidence="10" id="KW-0762">Sugar transport</keyword>
<evidence type="ECO:0000256" key="3">
    <source>
        <dbReference type="ARBA" id="ARBA00022475"/>
    </source>
</evidence>
<keyword evidence="11" id="KW-1185">Reference proteome</keyword>
<evidence type="ECO:0000256" key="5">
    <source>
        <dbReference type="ARBA" id="ARBA00022989"/>
    </source>
</evidence>
<dbReference type="InterPro" id="IPR035906">
    <property type="entry name" value="MetI-like_sf"/>
</dbReference>
<evidence type="ECO:0000256" key="4">
    <source>
        <dbReference type="ARBA" id="ARBA00022692"/>
    </source>
</evidence>
<protein>
    <submittedName>
        <fullName evidence="10">Multiple sugar transport system permease protein</fullName>
    </submittedName>
</protein>
<evidence type="ECO:0000256" key="2">
    <source>
        <dbReference type="ARBA" id="ARBA00022448"/>
    </source>
</evidence>
<dbReference type="SUPFAM" id="SSF161098">
    <property type="entry name" value="MetI-like"/>
    <property type="match status" value="1"/>
</dbReference>
<dbReference type="OrthoDB" id="9804439at2"/>
<dbReference type="CDD" id="cd06261">
    <property type="entry name" value="TM_PBP2"/>
    <property type="match status" value="1"/>
</dbReference>
<dbReference type="InterPro" id="IPR000515">
    <property type="entry name" value="MetI-like"/>
</dbReference>
<feature type="transmembrane region" description="Helical" evidence="7">
    <location>
        <begin position="283"/>
        <end position="306"/>
    </location>
</feature>
<dbReference type="Pfam" id="PF00528">
    <property type="entry name" value="BPD_transp_1"/>
    <property type="match status" value="1"/>
</dbReference>
<name>A0A1C4YYY6_9ACTN</name>
<keyword evidence="2 7" id="KW-0813">Transport</keyword>
<sequence length="313" mass="33934">MTALSTRERRAGSAPHRASRPQRPTRRRPRLLPFAVPATAIYLLMVLIPMVLSFYYSFTDRSLLYPGADFVGVDNYRRLLTDPAFLRPFGFTTVLTIAMLVLPNAAGLAVAMLLDRVGRFVFALRLVFFVPAVLSGVIVAFLWSTILTDDGLLNHLLGTVGLDGLRTSWLGQPRSAQTSVVLVSAWQAVALCVVVYLAGLQTIPRELYDAARIDGAGAWQAFRRVTWPLLAPALTINSTLLLINGFKTYDIPVVLNGTGPAGATRTIATEVIRVGFTVNRAGLASAMAVVMLVVVGAIAAITLKLLQRREVSS</sequence>
<gene>
    <name evidence="10" type="ORF">GA0070564_104535</name>
</gene>
<feature type="transmembrane region" description="Helical" evidence="7">
    <location>
        <begin position="31"/>
        <end position="56"/>
    </location>
</feature>
<organism evidence="10 11">
    <name type="scientific">Micromonospora mirobrigensis</name>
    <dbReference type="NCBI Taxonomy" id="262898"/>
    <lineage>
        <taxon>Bacteria</taxon>
        <taxon>Bacillati</taxon>
        <taxon>Actinomycetota</taxon>
        <taxon>Actinomycetes</taxon>
        <taxon>Micromonosporales</taxon>
        <taxon>Micromonosporaceae</taxon>
        <taxon>Micromonospora</taxon>
    </lineage>
</organism>
<evidence type="ECO:0000313" key="11">
    <source>
        <dbReference type="Proteomes" id="UP000199504"/>
    </source>
</evidence>
<dbReference type="GO" id="GO:0005886">
    <property type="term" value="C:plasma membrane"/>
    <property type="evidence" value="ECO:0007669"/>
    <property type="project" value="UniProtKB-SubCell"/>
</dbReference>
<accession>A0A1C4YYY6</accession>
<evidence type="ECO:0000256" key="7">
    <source>
        <dbReference type="RuleBase" id="RU363032"/>
    </source>
</evidence>